<comment type="subcellular location">
    <subcellularLocation>
        <location evidence="1">Cell membrane</location>
        <topology evidence="1">Multi-pass membrane protein</topology>
    </subcellularLocation>
</comment>
<evidence type="ECO:0000256" key="6">
    <source>
        <dbReference type="ARBA" id="ARBA00023136"/>
    </source>
</evidence>
<feature type="transmembrane region" description="Helical" evidence="7">
    <location>
        <begin position="290"/>
        <end position="309"/>
    </location>
</feature>
<name>A0A1H3MCK4_9EURY</name>
<evidence type="ECO:0000256" key="1">
    <source>
        <dbReference type="ARBA" id="ARBA00004651"/>
    </source>
</evidence>
<gene>
    <name evidence="8" type="ORF">SAMN05216564_10945</name>
</gene>
<dbReference type="OrthoDB" id="112053at2157"/>
<dbReference type="PANTHER" id="PTHR30250:SF10">
    <property type="entry name" value="LIPOPOLYSACCHARIDE BIOSYNTHESIS PROTEIN WZXC"/>
    <property type="match status" value="1"/>
</dbReference>
<dbReference type="PANTHER" id="PTHR30250">
    <property type="entry name" value="PST FAMILY PREDICTED COLANIC ACID TRANSPORTER"/>
    <property type="match status" value="1"/>
</dbReference>
<evidence type="ECO:0000313" key="9">
    <source>
        <dbReference type="Proteomes" id="UP000199079"/>
    </source>
</evidence>
<feature type="transmembrane region" description="Helical" evidence="7">
    <location>
        <begin position="21"/>
        <end position="40"/>
    </location>
</feature>
<feature type="transmembrane region" description="Helical" evidence="7">
    <location>
        <begin position="439"/>
        <end position="459"/>
    </location>
</feature>
<dbReference type="InterPro" id="IPR050833">
    <property type="entry name" value="Poly_Biosynth_Transport"/>
</dbReference>
<feature type="transmembrane region" description="Helical" evidence="7">
    <location>
        <begin position="176"/>
        <end position="198"/>
    </location>
</feature>
<keyword evidence="9" id="KW-1185">Reference proteome</keyword>
<dbReference type="EMBL" id="FNPC01000009">
    <property type="protein sequence ID" value="SDY74427.1"/>
    <property type="molecule type" value="Genomic_DNA"/>
</dbReference>
<keyword evidence="4 7" id="KW-0812">Transmembrane</keyword>
<evidence type="ECO:0000256" key="3">
    <source>
        <dbReference type="ARBA" id="ARBA00022475"/>
    </source>
</evidence>
<feature type="transmembrane region" description="Helical" evidence="7">
    <location>
        <begin position="412"/>
        <end position="433"/>
    </location>
</feature>
<dbReference type="RefSeq" id="WP_092734193.1">
    <property type="nucleotide sequence ID" value="NZ_FNPC01000009.1"/>
</dbReference>
<accession>A0A1H3MCK4</accession>
<feature type="transmembrane region" description="Helical" evidence="7">
    <location>
        <begin position="89"/>
        <end position="109"/>
    </location>
</feature>
<feature type="transmembrane region" description="Helical" evidence="7">
    <location>
        <begin position="315"/>
        <end position="333"/>
    </location>
</feature>
<organism evidence="8 9">
    <name type="scientific">Halopenitus persicus</name>
    <dbReference type="NCBI Taxonomy" id="1048396"/>
    <lineage>
        <taxon>Archaea</taxon>
        <taxon>Methanobacteriati</taxon>
        <taxon>Methanobacteriota</taxon>
        <taxon>Stenosarchaea group</taxon>
        <taxon>Halobacteria</taxon>
        <taxon>Halobacteriales</taxon>
        <taxon>Haloferacaceae</taxon>
        <taxon>Halopenitus</taxon>
    </lineage>
</organism>
<feature type="transmembrane region" description="Helical" evidence="7">
    <location>
        <begin position="152"/>
        <end position="170"/>
    </location>
</feature>
<feature type="transmembrane region" description="Helical" evidence="7">
    <location>
        <begin position="378"/>
        <end position="400"/>
    </location>
</feature>
<evidence type="ECO:0000256" key="2">
    <source>
        <dbReference type="ARBA" id="ARBA00007430"/>
    </source>
</evidence>
<comment type="similarity">
    <text evidence="2">Belongs to the polysaccharide synthase family.</text>
</comment>
<reference evidence="9" key="1">
    <citation type="submission" date="2016-10" db="EMBL/GenBank/DDBJ databases">
        <authorList>
            <person name="Varghese N."/>
            <person name="Submissions S."/>
        </authorList>
    </citation>
    <scope>NUCLEOTIDE SEQUENCE [LARGE SCALE GENOMIC DNA]</scope>
    <source>
        <strain evidence="9">DC30,IBRC 10041,KCTC 4046</strain>
    </source>
</reference>
<feature type="transmembrane region" description="Helical" evidence="7">
    <location>
        <begin position="46"/>
        <end position="68"/>
    </location>
</feature>
<dbReference type="GO" id="GO:0005886">
    <property type="term" value="C:plasma membrane"/>
    <property type="evidence" value="ECO:0007669"/>
    <property type="project" value="UniProtKB-SubCell"/>
</dbReference>
<evidence type="ECO:0000256" key="5">
    <source>
        <dbReference type="ARBA" id="ARBA00022989"/>
    </source>
</evidence>
<keyword evidence="6 7" id="KW-0472">Membrane</keyword>
<evidence type="ECO:0000256" key="7">
    <source>
        <dbReference type="SAM" id="Phobius"/>
    </source>
</evidence>
<evidence type="ECO:0000256" key="4">
    <source>
        <dbReference type="ARBA" id="ARBA00022692"/>
    </source>
</evidence>
<keyword evidence="3" id="KW-1003">Cell membrane</keyword>
<keyword evidence="5 7" id="KW-1133">Transmembrane helix</keyword>
<evidence type="ECO:0000313" key="8">
    <source>
        <dbReference type="EMBL" id="SDY74427.1"/>
    </source>
</evidence>
<dbReference type="AlphaFoldDB" id="A0A1H3MCK4"/>
<proteinExistence type="inferred from homology"/>
<feature type="transmembrane region" description="Helical" evidence="7">
    <location>
        <begin position="115"/>
        <end position="131"/>
    </location>
</feature>
<sequence>MSKAGDINIRKQATISFAGTLADTGISFLGLIAMAYILGASGLGQYYLILSVVGVALFPINGLGQAVLKRGSEKDHDADEVYGTGLTMALLYALTVTVGVLGIVTTNLVSIRFDFNIVLVAATVFISRTILNTQIDAYRGYGHTGHATLVDNVYGILQTILQLGVLALGFRVFGLLAATTAATVATVLGHYLVSVVSVSRPRFSVARSLLKYGRWSVVSSGVSTVYQRLPVLVLGFVGMDAAIGYYTSANRLLILGSHVGGSLAPAVMAKTSSVTSETMFEEFRNAHHHVSILAVALAFGSFALSDALMETFFDMSDPLAASALIGLAFYHILRTLTRIEFAFLDGLDMPELGTRSIAVSLAVQAVSIPVLFFEYGFLGVVGAIVLAHFVMLTVGQVIFWTKFGTVPLPGGLLTQAVSGSLMFIVVEALAKVLGIPTVFHLLGIVGVGAAVYMGMLFVVDSGFREVVQSTLTDTKQTLSG</sequence>
<protein>
    <submittedName>
        <fullName evidence="8">Membrane protein involved in the export of O-antigen and teichoic acid</fullName>
    </submittedName>
</protein>
<dbReference type="Proteomes" id="UP000199079">
    <property type="component" value="Unassembled WGS sequence"/>
</dbReference>
<dbReference type="Pfam" id="PF13440">
    <property type="entry name" value="Polysacc_synt_3"/>
    <property type="match status" value="1"/>
</dbReference>